<dbReference type="EMBL" id="CP139779">
    <property type="protein sequence ID" value="WQB71006.1"/>
    <property type="molecule type" value="Genomic_DNA"/>
</dbReference>
<gene>
    <name evidence="1" type="ORF">T9R20_03315</name>
</gene>
<evidence type="ECO:0000313" key="1">
    <source>
        <dbReference type="EMBL" id="WQB71006.1"/>
    </source>
</evidence>
<organism evidence="1 2">
    <name type="scientific">Microbacterium invictum</name>
    <dbReference type="NCBI Taxonomy" id="515415"/>
    <lineage>
        <taxon>Bacteria</taxon>
        <taxon>Bacillati</taxon>
        <taxon>Actinomycetota</taxon>
        <taxon>Actinomycetes</taxon>
        <taxon>Micrococcales</taxon>
        <taxon>Microbacteriaceae</taxon>
        <taxon>Microbacterium</taxon>
    </lineage>
</organism>
<reference evidence="1 2" key="1">
    <citation type="submission" date="2023-06" db="EMBL/GenBank/DDBJ databases">
        <title>Rock-solubilizing bacteria, Microbacterium invictum, promotes re-establishment of vegetation in rocky wasteland by accelerating rock bio-weathering and reshaping soil bacterial community.</title>
        <authorList>
            <person name="Liu C."/>
        </authorList>
    </citation>
    <scope>NUCLEOTIDE SEQUENCE [LARGE SCALE GENOMIC DNA]</scope>
    <source>
        <strain evidence="1 2">X-18</strain>
    </source>
</reference>
<evidence type="ECO:0000313" key="2">
    <source>
        <dbReference type="Proteomes" id="UP001324533"/>
    </source>
</evidence>
<dbReference type="RefSeq" id="WP_322411141.1">
    <property type="nucleotide sequence ID" value="NZ_CP139779.1"/>
</dbReference>
<proteinExistence type="predicted"/>
<accession>A0ABZ0VBJ8</accession>
<name>A0ABZ0VBJ8_9MICO</name>
<sequence>MASSAGFAPLDAVLWAEGESRPFQLSDVVARAVKLNGGYAVAVAFETVFTEGQHPFDDLPVKANSIERRRLHTLELIRVEDDDGPWILAAMATEHPGVFHIFSGLPRTHARWQRVERWIKSAREVSRCFLNHADFTAIGDRLSEFGNVEVVRVAARVVADGSSINRGFPPRAGAMRPSHLEEIAEIEHFGAAVKTITLNVADTMLIHVRRVAGATYYSGNFKLFADQILSRLAEATALRRGLVSGRQRTSASMPTAITVSLPDPLLRTPEETGELLRLVDAMTDVTMAVFHRNPYLHFAVTDEHDGSNFDVLVTRDDAIDIYPGYRASPAALARISQRLGEQLGATTIAN</sequence>
<dbReference type="Proteomes" id="UP001324533">
    <property type="component" value="Chromosome"/>
</dbReference>
<keyword evidence="2" id="KW-1185">Reference proteome</keyword>
<protein>
    <submittedName>
        <fullName evidence="1">Uncharacterized protein</fullName>
    </submittedName>
</protein>